<dbReference type="RefSeq" id="WP_406794208.1">
    <property type="nucleotide sequence ID" value="NZ_JBJHZX010000047.1"/>
</dbReference>
<keyword evidence="4" id="KW-0804">Transcription</keyword>
<dbReference type="Gene3D" id="3.40.190.290">
    <property type="match status" value="1"/>
</dbReference>
<dbReference type="InterPro" id="IPR005119">
    <property type="entry name" value="LysR_subst-bd"/>
</dbReference>
<name>A0ABW8SSC1_9CLOT</name>
<evidence type="ECO:0000256" key="3">
    <source>
        <dbReference type="ARBA" id="ARBA00023125"/>
    </source>
</evidence>
<dbReference type="InterPro" id="IPR000847">
    <property type="entry name" value="LysR_HTH_N"/>
</dbReference>
<keyword evidence="2" id="KW-0805">Transcription regulation</keyword>
<dbReference type="SUPFAM" id="SSF46785">
    <property type="entry name" value="Winged helix' DNA-binding domain"/>
    <property type="match status" value="1"/>
</dbReference>
<accession>A0ABW8SSC1</accession>
<comment type="similarity">
    <text evidence="1">Belongs to the LysR transcriptional regulatory family.</text>
</comment>
<evidence type="ECO:0000256" key="4">
    <source>
        <dbReference type="ARBA" id="ARBA00023163"/>
    </source>
</evidence>
<evidence type="ECO:0000256" key="2">
    <source>
        <dbReference type="ARBA" id="ARBA00023015"/>
    </source>
</evidence>
<reference evidence="6 7" key="1">
    <citation type="submission" date="2024-11" db="EMBL/GenBank/DDBJ databases">
        <authorList>
            <person name="Heng Y.C."/>
            <person name="Lim A.C.H."/>
            <person name="Lee J.K.Y."/>
            <person name="Kittelmann S."/>
        </authorList>
    </citation>
    <scope>NUCLEOTIDE SEQUENCE [LARGE SCALE GENOMIC DNA]</scope>
    <source>
        <strain evidence="6 7">WILCCON 0269</strain>
    </source>
</reference>
<dbReference type="InterPro" id="IPR036388">
    <property type="entry name" value="WH-like_DNA-bd_sf"/>
</dbReference>
<feature type="domain" description="HTH lysR-type" evidence="5">
    <location>
        <begin position="1"/>
        <end position="58"/>
    </location>
</feature>
<proteinExistence type="inferred from homology"/>
<dbReference type="SUPFAM" id="SSF53850">
    <property type="entry name" value="Periplasmic binding protein-like II"/>
    <property type="match status" value="1"/>
</dbReference>
<dbReference type="InterPro" id="IPR036390">
    <property type="entry name" value="WH_DNA-bd_sf"/>
</dbReference>
<dbReference type="PANTHER" id="PTHR30419:SF28">
    <property type="entry name" value="HTH-TYPE TRANSCRIPTIONAL REGULATOR BSDA"/>
    <property type="match status" value="1"/>
</dbReference>
<comment type="caution">
    <text evidence="6">The sequence shown here is derived from an EMBL/GenBank/DDBJ whole genome shotgun (WGS) entry which is preliminary data.</text>
</comment>
<evidence type="ECO:0000313" key="7">
    <source>
        <dbReference type="Proteomes" id="UP001623660"/>
    </source>
</evidence>
<dbReference type="Gene3D" id="1.10.10.10">
    <property type="entry name" value="Winged helix-like DNA-binding domain superfamily/Winged helix DNA-binding domain"/>
    <property type="match status" value="1"/>
</dbReference>
<protein>
    <submittedName>
        <fullName evidence="6">LysR family transcriptional regulator</fullName>
    </submittedName>
</protein>
<dbReference type="Proteomes" id="UP001623660">
    <property type="component" value="Unassembled WGS sequence"/>
</dbReference>
<keyword evidence="7" id="KW-1185">Reference proteome</keyword>
<evidence type="ECO:0000313" key="6">
    <source>
        <dbReference type="EMBL" id="MFL0198099.1"/>
    </source>
</evidence>
<gene>
    <name evidence="6" type="ORF">ACJDU8_21400</name>
</gene>
<dbReference type="PANTHER" id="PTHR30419">
    <property type="entry name" value="HTH-TYPE TRANSCRIPTIONAL REGULATOR YBHD"/>
    <property type="match status" value="1"/>
</dbReference>
<dbReference type="Pfam" id="PF03466">
    <property type="entry name" value="LysR_substrate"/>
    <property type="match status" value="1"/>
</dbReference>
<dbReference type="InterPro" id="IPR050950">
    <property type="entry name" value="HTH-type_LysR_regulators"/>
</dbReference>
<evidence type="ECO:0000256" key="1">
    <source>
        <dbReference type="ARBA" id="ARBA00009437"/>
    </source>
</evidence>
<evidence type="ECO:0000259" key="5">
    <source>
        <dbReference type="PROSITE" id="PS50931"/>
    </source>
</evidence>
<dbReference type="CDD" id="cd05466">
    <property type="entry name" value="PBP2_LTTR_substrate"/>
    <property type="match status" value="1"/>
</dbReference>
<dbReference type="PROSITE" id="PS50931">
    <property type="entry name" value="HTH_LYSR"/>
    <property type="match status" value="1"/>
</dbReference>
<sequence length="292" mass="32777">MDSTKCEAFLAAIDNGSLTAAGRVLGYTQSGITRMINSLEDEMEFLLFVRTKKGVSPTANGEAMIPAFREIVRAHRYASEISADIRGILRGTLTIGSYYSVSALWLPSILKRFQQMYPNVRINMKEGGNREMTQWLNEKSVDCCFSAEPSKDTVCDWIPIRQDELLAWIPKTHPKAKMKAFPIRDLENEPFIITMPNQDTDIDRLIKDEQLSLNIRFSTADAYTTYCMVETGLGISLNNRLIIQKWSGNVATLPFDPPHFISLGIGVPSLKEASPATEKFIDCVKDTLKELP</sequence>
<organism evidence="6 7">
    <name type="scientific">Candidatus Clostridium eludens</name>
    <dbReference type="NCBI Taxonomy" id="3381663"/>
    <lineage>
        <taxon>Bacteria</taxon>
        <taxon>Bacillati</taxon>
        <taxon>Bacillota</taxon>
        <taxon>Clostridia</taxon>
        <taxon>Eubacteriales</taxon>
        <taxon>Clostridiaceae</taxon>
        <taxon>Clostridium</taxon>
    </lineage>
</organism>
<dbReference type="Pfam" id="PF00126">
    <property type="entry name" value="HTH_1"/>
    <property type="match status" value="1"/>
</dbReference>
<dbReference type="EMBL" id="JBJHZX010000047">
    <property type="protein sequence ID" value="MFL0198099.1"/>
    <property type="molecule type" value="Genomic_DNA"/>
</dbReference>
<keyword evidence="3" id="KW-0238">DNA-binding</keyword>